<proteinExistence type="predicted"/>
<organism evidence="1 2">
    <name type="scientific">Frankliniella occidentalis</name>
    <name type="common">Western flower thrips</name>
    <name type="synonym">Euthrips occidentalis</name>
    <dbReference type="NCBI Taxonomy" id="133901"/>
    <lineage>
        <taxon>Eukaryota</taxon>
        <taxon>Metazoa</taxon>
        <taxon>Ecdysozoa</taxon>
        <taxon>Arthropoda</taxon>
        <taxon>Hexapoda</taxon>
        <taxon>Insecta</taxon>
        <taxon>Pterygota</taxon>
        <taxon>Neoptera</taxon>
        <taxon>Paraneoptera</taxon>
        <taxon>Thysanoptera</taxon>
        <taxon>Terebrantia</taxon>
        <taxon>Thripoidea</taxon>
        <taxon>Thripidae</taxon>
        <taxon>Frankliniella</taxon>
    </lineage>
</organism>
<keyword evidence="1" id="KW-1185">Reference proteome</keyword>
<name>A0A9C6X8U4_FRAOC</name>
<evidence type="ECO:0000313" key="1">
    <source>
        <dbReference type="Proteomes" id="UP000504606"/>
    </source>
</evidence>
<sequence length="192" mass="21628">MAPPGLSQLFVVVTMYMDNVIPVAYALMENRLEATYMNVLAKLHELGLRVRNVTTDFEIGQSNAWRRVFGATASGCLVHHTRSSWGSVGRLGLLGAVRGNRFAEKCVQLLVTVPRLPADRIGEGFNCVKEFAREKEVYAAMYGFFAYFYTQWLVRVGPRLLSCWRRYHTRHVIRVGGQGGRCIESCLHTGVL</sequence>
<accession>A0A9C6X8U4</accession>
<dbReference type="AlphaFoldDB" id="A0A9C6X8U4"/>
<gene>
    <name evidence="2" type="primary">LOC127751580</name>
</gene>
<reference evidence="2" key="1">
    <citation type="submission" date="2025-08" db="UniProtKB">
        <authorList>
            <consortium name="RefSeq"/>
        </authorList>
    </citation>
    <scope>IDENTIFICATION</scope>
    <source>
        <tissue evidence="2">Whole organism</tissue>
    </source>
</reference>
<dbReference type="Proteomes" id="UP000504606">
    <property type="component" value="Unplaced"/>
</dbReference>
<dbReference type="GeneID" id="127751580"/>
<dbReference type="RefSeq" id="XP_052131282.1">
    <property type="nucleotide sequence ID" value="XM_052275322.1"/>
</dbReference>
<evidence type="ECO:0000313" key="2">
    <source>
        <dbReference type="RefSeq" id="XP_052131282.1"/>
    </source>
</evidence>
<dbReference type="KEGG" id="foc:127751580"/>
<dbReference type="OrthoDB" id="93990at2759"/>
<protein>
    <submittedName>
        <fullName evidence="2">Uncharacterized protein LOC127751580</fullName>
    </submittedName>
</protein>